<protein>
    <recommendedName>
        <fullName evidence="3">Nucleic acid-binding protein</fullName>
    </recommendedName>
</protein>
<keyword evidence="2" id="KW-1185">Reference proteome</keyword>
<reference evidence="1 2" key="1">
    <citation type="submission" date="2021-05" db="EMBL/GenBank/DDBJ databases">
        <title>A novel Methanospirillum isolate from a pyrite-forming mixed culture.</title>
        <authorList>
            <person name="Bunk B."/>
            <person name="Sproer C."/>
            <person name="Spring S."/>
            <person name="Pester M."/>
        </authorList>
    </citation>
    <scope>NUCLEOTIDE SEQUENCE [LARGE SCALE GENOMIC DNA]</scope>
    <source>
        <strain evidence="1 2">J.3.6.1-F.2.7.3</strain>
    </source>
</reference>
<evidence type="ECO:0000313" key="2">
    <source>
        <dbReference type="Proteomes" id="UP000680656"/>
    </source>
</evidence>
<evidence type="ECO:0008006" key="3">
    <source>
        <dbReference type="Google" id="ProtNLM"/>
    </source>
</evidence>
<dbReference type="GeneID" id="65095581"/>
<dbReference type="Proteomes" id="UP000680656">
    <property type="component" value="Chromosome"/>
</dbReference>
<evidence type="ECO:0000313" key="1">
    <source>
        <dbReference type="EMBL" id="QVV89021.1"/>
    </source>
</evidence>
<organism evidence="1 2">
    <name type="scientific">Methanospirillum purgamenti</name>
    <dbReference type="NCBI Taxonomy" id="2834276"/>
    <lineage>
        <taxon>Archaea</taxon>
        <taxon>Methanobacteriati</taxon>
        <taxon>Methanobacteriota</taxon>
        <taxon>Stenosarchaea group</taxon>
        <taxon>Methanomicrobia</taxon>
        <taxon>Methanomicrobiales</taxon>
        <taxon>Methanospirillaceae</taxon>
        <taxon>Methanospirillum</taxon>
    </lineage>
</organism>
<gene>
    <name evidence="1" type="ORF">KHC33_00315</name>
</gene>
<dbReference type="AlphaFoldDB" id="A0A8E7B0W4"/>
<sequence length="198" mass="22196">MATLFVPNPARRVTIAEILESYYTFSGEEGDDGKAAKYSLLPTGERANSVFLITTLTEVKTDDKFTVGTVNDKTGKIRIRASREYQPVAYNQLKDLTGNLPAHVAVTGRINVYEPEEKKEGSPDRFISIQPEGLAQIEKPYRDLWNEDVFSETVKRAEWNENALTEDQAMAREIYGPELKTTILQRVKTAYQTADGAA</sequence>
<name>A0A8E7B0W4_9EURY</name>
<dbReference type="EMBL" id="CP075546">
    <property type="protein sequence ID" value="QVV89021.1"/>
    <property type="molecule type" value="Genomic_DNA"/>
</dbReference>
<dbReference type="KEGG" id="mrtj:KHC33_00315"/>
<proteinExistence type="predicted"/>
<accession>A0A8E7B0W4</accession>
<dbReference type="RefSeq" id="WP_214419823.1">
    <property type="nucleotide sequence ID" value="NZ_CP075546.1"/>
</dbReference>